<evidence type="ECO:0000313" key="11">
    <source>
        <dbReference type="Proteomes" id="UP000717585"/>
    </source>
</evidence>
<evidence type="ECO:0000256" key="1">
    <source>
        <dbReference type="ARBA" id="ARBA00000707"/>
    </source>
</evidence>
<evidence type="ECO:0000256" key="6">
    <source>
        <dbReference type="ARBA" id="ARBA00022801"/>
    </source>
</evidence>
<evidence type="ECO:0000313" key="10">
    <source>
        <dbReference type="EMBL" id="KAG9392947.1"/>
    </source>
</evidence>
<dbReference type="InterPro" id="IPR028889">
    <property type="entry name" value="USP"/>
</dbReference>
<evidence type="ECO:0000256" key="5">
    <source>
        <dbReference type="ARBA" id="ARBA00022786"/>
    </source>
</evidence>
<feature type="domain" description="USP" evidence="9">
    <location>
        <begin position="80"/>
        <end position="398"/>
    </location>
</feature>
<comment type="similarity">
    <text evidence="2">Belongs to the peptidase C19 family.</text>
</comment>
<dbReference type="Proteomes" id="UP000717585">
    <property type="component" value="Unassembled WGS sequence"/>
</dbReference>
<keyword evidence="11" id="KW-1185">Reference proteome</keyword>
<evidence type="ECO:0000256" key="2">
    <source>
        <dbReference type="ARBA" id="ARBA00009085"/>
    </source>
</evidence>
<dbReference type="AlphaFoldDB" id="A0A8J6E3B9"/>
<keyword evidence="4" id="KW-0645">Protease</keyword>
<dbReference type="PROSITE" id="PS50235">
    <property type="entry name" value="USP_3"/>
    <property type="match status" value="1"/>
</dbReference>
<evidence type="ECO:0000256" key="8">
    <source>
        <dbReference type="SAM" id="MobiDB-lite"/>
    </source>
</evidence>
<reference evidence="10" key="1">
    <citation type="submission" date="2021-05" db="EMBL/GenBank/DDBJ databases">
        <title>A free-living protist that lacks canonical eukaryotic 1 DNA replication and segregation systems.</title>
        <authorList>
            <person name="Salas-Leiva D.E."/>
            <person name="Tromer E.C."/>
            <person name="Curtis B.A."/>
            <person name="Jerlstrom-Hultqvist J."/>
            <person name="Kolisko M."/>
            <person name="Yi Z."/>
            <person name="Salas-Leiva J.S."/>
            <person name="Gallot-Lavallee L."/>
            <person name="Kops G.J.P.L."/>
            <person name="Archibald J.M."/>
            <person name="Simpson A.G.B."/>
            <person name="Roger A.J."/>
        </authorList>
    </citation>
    <scope>NUCLEOTIDE SEQUENCE</scope>
    <source>
        <strain evidence="10">BICM</strain>
    </source>
</reference>
<dbReference type="PANTHER" id="PTHR24006">
    <property type="entry name" value="UBIQUITIN CARBOXYL-TERMINAL HYDROLASE"/>
    <property type="match status" value="1"/>
</dbReference>
<evidence type="ECO:0000259" key="9">
    <source>
        <dbReference type="PROSITE" id="PS50235"/>
    </source>
</evidence>
<dbReference type="EC" id="3.4.19.12" evidence="3"/>
<dbReference type="PROSITE" id="PS00973">
    <property type="entry name" value="USP_2"/>
    <property type="match status" value="1"/>
</dbReference>
<dbReference type="GO" id="GO:0004843">
    <property type="term" value="F:cysteine-type deubiquitinase activity"/>
    <property type="evidence" value="ECO:0007669"/>
    <property type="project" value="UniProtKB-EC"/>
</dbReference>
<feature type="region of interest" description="Disordered" evidence="8">
    <location>
        <begin position="436"/>
        <end position="455"/>
    </location>
</feature>
<dbReference type="EMBL" id="JAHDYR010000029">
    <property type="protein sequence ID" value="KAG9392947.1"/>
    <property type="molecule type" value="Genomic_DNA"/>
</dbReference>
<feature type="region of interest" description="Disordered" evidence="8">
    <location>
        <begin position="1"/>
        <end position="23"/>
    </location>
</feature>
<name>A0A8J6E3B9_9EUKA</name>
<evidence type="ECO:0000256" key="4">
    <source>
        <dbReference type="ARBA" id="ARBA00022670"/>
    </source>
</evidence>
<evidence type="ECO:0000256" key="7">
    <source>
        <dbReference type="ARBA" id="ARBA00022807"/>
    </source>
</evidence>
<dbReference type="GO" id="GO:0006508">
    <property type="term" value="P:proteolysis"/>
    <property type="evidence" value="ECO:0007669"/>
    <property type="project" value="UniProtKB-KW"/>
</dbReference>
<feature type="compositionally biased region" description="Basic residues" evidence="8">
    <location>
        <begin position="438"/>
        <end position="455"/>
    </location>
</feature>
<dbReference type="InterPro" id="IPR001394">
    <property type="entry name" value="Peptidase_C19_UCH"/>
</dbReference>
<sequence>MTTASTTKPRKKERNVKLTDAGEPHKSLLLVRKTKPSSTAKTHRTKHIRPHPNFVPPEYALISHHSLSKLSTWSESLAAKGLVNPYTTCFMNSGIQALLAVPMLAQYLRKKYHSRACSAAGWCPTCTMEKLAEHVLVPPGQIKKAKPVNPNAMVKNLRSINKFFSPYDQQDAHEFIISLIDKMDETFLKGRGLDPKGLPDKVAHTTPLSQMFGGWSVQTLSCPLCRYESHTESFHLDTPIQVALGKSKFGTLEEALASMVRPGKLGCEWTCEGCEGTVDPTKQVVIAHPPETLMITFQVYDPIKDRKCSKQPRYPLTLDMSPYVAEPYGDERDRYDLVSVIRHHGHSQHSGHYYCQAKHDGKWYELNDEFVDSITASDATALNGRAAGSAYIVIYMRRPKGAASGIEPEVAPAPQVRTKGKADKGKKSIVGGLAKATMLKKKSGSKRQAIRKRRR</sequence>
<gene>
    <name evidence="10" type="ORF">J8273_5656</name>
</gene>
<dbReference type="Pfam" id="PF00443">
    <property type="entry name" value="UCH"/>
    <property type="match status" value="1"/>
</dbReference>
<dbReference type="GO" id="GO:0005634">
    <property type="term" value="C:nucleus"/>
    <property type="evidence" value="ECO:0007669"/>
    <property type="project" value="TreeGrafter"/>
</dbReference>
<comment type="catalytic activity">
    <reaction evidence="1">
        <text>Thiol-dependent hydrolysis of ester, thioester, amide, peptide and isopeptide bonds formed by the C-terminal Gly of ubiquitin (a 76-residue protein attached to proteins as an intracellular targeting signal).</text>
        <dbReference type="EC" id="3.4.19.12"/>
    </reaction>
</comment>
<accession>A0A8J6E3B9</accession>
<protein>
    <recommendedName>
        <fullName evidence="3">ubiquitinyl hydrolase 1</fullName>
        <ecNumber evidence="3">3.4.19.12</ecNumber>
    </recommendedName>
</protein>
<proteinExistence type="inferred from homology"/>
<dbReference type="InterPro" id="IPR018200">
    <property type="entry name" value="USP_CS"/>
</dbReference>
<dbReference type="InterPro" id="IPR038765">
    <property type="entry name" value="Papain-like_cys_pep_sf"/>
</dbReference>
<keyword evidence="7" id="KW-0788">Thiol protease</keyword>
<dbReference type="OrthoDB" id="420187at2759"/>
<dbReference type="Gene3D" id="3.90.70.10">
    <property type="entry name" value="Cysteine proteinases"/>
    <property type="match status" value="1"/>
</dbReference>
<evidence type="ECO:0000256" key="3">
    <source>
        <dbReference type="ARBA" id="ARBA00012759"/>
    </source>
</evidence>
<organism evidence="10 11">
    <name type="scientific">Carpediemonas membranifera</name>
    <dbReference type="NCBI Taxonomy" id="201153"/>
    <lineage>
        <taxon>Eukaryota</taxon>
        <taxon>Metamonada</taxon>
        <taxon>Carpediemonas-like organisms</taxon>
        <taxon>Carpediemonas</taxon>
    </lineage>
</organism>
<keyword evidence="6 10" id="KW-0378">Hydrolase</keyword>
<dbReference type="GO" id="GO:0016579">
    <property type="term" value="P:protein deubiquitination"/>
    <property type="evidence" value="ECO:0007669"/>
    <property type="project" value="InterPro"/>
</dbReference>
<dbReference type="PANTHER" id="PTHR24006:SF758">
    <property type="entry name" value="UBIQUITIN CARBOXYL-TERMINAL HYDROLASE 36"/>
    <property type="match status" value="1"/>
</dbReference>
<dbReference type="InterPro" id="IPR050164">
    <property type="entry name" value="Peptidase_C19"/>
</dbReference>
<dbReference type="SUPFAM" id="SSF54001">
    <property type="entry name" value="Cysteine proteinases"/>
    <property type="match status" value="1"/>
</dbReference>
<comment type="caution">
    <text evidence="10">The sequence shown here is derived from an EMBL/GenBank/DDBJ whole genome shotgun (WGS) entry which is preliminary data.</text>
</comment>
<keyword evidence="5" id="KW-0833">Ubl conjugation pathway</keyword>
<dbReference type="GO" id="GO:0005829">
    <property type="term" value="C:cytosol"/>
    <property type="evidence" value="ECO:0007669"/>
    <property type="project" value="TreeGrafter"/>
</dbReference>